<dbReference type="Pfam" id="PF00071">
    <property type="entry name" value="Ras"/>
    <property type="match status" value="1"/>
</dbReference>
<evidence type="ECO:0000256" key="4">
    <source>
        <dbReference type="ARBA" id="ARBA00023134"/>
    </source>
</evidence>
<dbReference type="SUPFAM" id="SSF52540">
    <property type="entry name" value="P-loop containing nucleoside triphosphate hydrolases"/>
    <property type="match status" value="1"/>
</dbReference>
<evidence type="ECO:0000256" key="6">
    <source>
        <dbReference type="ARBA" id="ARBA00023288"/>
    </source>
</evidence>
<dbReference type="PANTHER" id="PTHR46149">
    <property type="entry name" value="MIP08469P"/>
    <property type="match status" value="1"/>
</dbReference>
<gene>
    <name evidence="8" type="ORF">SBAD_LOCUS7182</name>
</gene>
<evidence type="ECO:0000256" key="7">
    <source>
        <dbReference type="ARBA" id="ARBA00038061"/>
    </source>
</evidence>
<name>A0A183IU85_9BILA</name>
<dbReference type="SMART" id="SM00173">
    <property type="entry name" value="RAS"/>
    <property type="match status" value="1"/>
</dbReference>
<dbReference type="PROSITE" id="PS51419">
    <property type="entry name" value="RAB"/>
    <property type="match status" value="1"/>
</dbReference>
<reference evidence="10" key="1">
    <citation type="submission" date="2016-06" db="UniProtKB">
        <authorList>
            <consortium name="WormBaseParasite"/>
        </authorList>
    </citation>
    <scope>IDENTIFICATION</scope>
</reference>
<accession>A0A183IU85</accession>
<keyword evidence="3" id="KW-0488">Methylation</keyword>
<dbReference type="NCBIfam" id="TIGR00231">
    <property type="entry name" value="small_GTP"/>
    <property type="match status" value="1"/>
</dbReference>
<comment type="similarity">
    <text evidence="7">Belongs to the small GTPase superfamily. RasD family.</text>
</comment>
<dbReference type="InterPro" id="IPR052236">
    <property type="entry name" value="Small_GTPase_RasD"/>
</dbReference>
<protein>
    <submittedName>
        <fullName evidence="10">Small monomeric GTPase</fullName>
    </submittedName>
</protein>
<reference evidence="8 9" key="2">
    <citation type="submission" date="2018-11" db="EMBL/GenBank/DDBJ databases">
        <authorList>
            <consortium name="Pathogen Informatics"/>
        </authorList>
    </citation>
    <scope>NUCLEOTIDE SEQUENCE [LARGE SCALE GENOMIC DNA]</scope>
</reference>
<dbReference type="EMBL" id="UZAM01010394">
    <property type="protein sequence ID" value="VDP12193.1"/>
    <property type="molecule type" value="Genomic_DNA"/>
</dbReference>
<dbReference type="AlphaFoldDB" id="A0A183IU85"/>
<keyword evidence="9" id="KW-1185">Reference proteome</keyword>
<dbReference type="GO" id="GO:0003924">
    <property type="term" value="F:GTPase activity"/>
    <property type="evidence" value="ECO:0007669"/>
    <property type="project" value="InterPro"/>
</dbReference>
<dbReference type="InterPro" id="IPR027417">
    <property type="entry name" value="P-loop_NTPase"/>
</dbReference>
<keyword evidence="2" id="KW-1003">Cell membrane</keyword>
<keyword evidence="6" id="KW-0449">Lipoprotein</keyword>
<comment type="subcellular location">
    <subcellularLocation>
        <location evidence="1">Cell membrane</location>
        <topology evidence="1">Lipid-anchor</topology>
    </subcellularLocation>
</comment>
<keyword evidence="4" id="KW-0547">Nucleotide-binding</keyword>
<sequence length="245" mass="28262">MCSENNYKLIVLGPGKTGKTSIIRRFLNNTFDERYKETVEDIYTKEFVIAGHMLLLDIYDTNYYYPDMRRILFKCASAFVFVFALDDVNSFQEVTQCIDEAKEHRPNMDQLPMVLAGNKCDINPTKVCELWFEVIQHWLSNSEIGNSLHFVETSAKANKNVREVFKTLLQVSGFPEKYCQCFAEENSSSPKRQMSCRIRAKSLKNGDKKLLNKEPSKLTRHASLMLQKSTKQVHFVPDDSDCNVS</sequence>
<dbReference type="SMART" id="SM00174">
    <property type="entry name" value="RHO"/>
    <property type="match status" value="1"/>
</dbReference>
<evidence type="ECO:0000313" key="8">
    <source>
        <dbReference type="EMBL" id="VDP12193.1"/>
    </source>
</evidence>
<dbReference type="GO" id="GO:0005525">
    <property type="term" value="F:GTP binding"/>
    <property type="evidence" value="ECO:0007669"/>
    <property type="project" value="UniProtKB-KW"/>
</dbReference>
<dbReference type="GO" id="GO:0005886">
    <property type="term" value="C:plasma membrane"/>
    <property type="evidence" value="ECO:0007669"/>
    <property type="project" value="UniProtKB-SubCell"/>
</dbReference>
<evidence type="ECO:0000256" key="5">
    <source>
        <dbReference type="ARBA" id="ARBA00023136"/>
    </source>
</evidence>
<dbReference type="SMART" id="SM00175">
    <property type="entry name" value="RAB"/>
    <property type="match status" value="1"/>
</dbReference>
<evidence type="ECO:0000256" key="3">
    <source>
        <dbReference type="ARBA" id="ARBA00022481"/>
    </source>
</evidence>
<dbReference type="InterPro" id="IPR001806">
    <property type="entry name" value="Small_GTPase"/>
</dbReference>
<evidence type="ECO:0000313" key="10">
    <source>
        <dbReference type="WBParaSite" id="SBAD_0000744901-mRNA-1"/>
    </source>
</evidence>
<dbReference type="Gene3D" id="3.40.50.300">
    <property type="entry name" value="P-loop containing nucleotide triphosphate hydrolases"/>
    <property type="match status" value="1"/>
</dbReference>
<proteinExistence type="inferred from homology"/>
<dbReference type="PROSITE" id="PS51421">
    <property type="entry name" value="RAS"/>
    <property type="match status" value="1"/>
</dbReference>
<dbReference type="WBParaSite" id="SBAD_0000744901-mRNA-1">
    <property type="protein sequence ID" value="SBAD_0000744901-mRNA-1"/>
    <property type="gene ID" value="SBAD_0000744901"/>
</dbReference>
<evidence type="ECO:0000256" key="1">
    <source>
        <dbReference type="ARBA" id="ARBA00004193"/>
    </source>
</evidence>
<keyword evidence="5" id="KW-0472">Membrane</keyword>
<evidence type="ECO:0000256" key="2">
    <source>
        <dbReference type="ARBA" id="ARBA00022475"/>
    </source>
</evidence>
<dbReference type="OrthoDB" id="265044at2759"/>
<dbReference type="InterPro" id="IPR005225">
    <property type="entry name" value="Small_GTP-bd"/>
</dbReference>
<keyword evidence="4" id="KW-0342">GTP-binding</keyword>
<dbReference type="PANTHER" id="PTHR46149:SF7">
    <property type="entry name" value="GTP-BINDING PROTEIN DI-RAS2"/>
    <property type="match status" value="1"/>
</dbReference>
<dbReference type="PRINTS" id="PR00449">
    <property type="entry name" value="RASTRNSFRMNG"/>
</dbReference>
<organism evidence="10">
    <name type="scientific">Soboliphyme baturini</name>
    <dbReference type="NCBI Taxonomy" id="241478"/>
    <lineage>
        <taxon>Eukaryota</taxon>
        <taxon>Metazoa</taxon>
        <taxon>Ecdysozoa</taxon>
        <taxon>Nematoda</taxon>
        <taxon>Enoplea</taxon>
        <taxon>Dorylaimia</taxon>
        <taxon>Dioctophymatida</taxon>
        <taxon>Dioctophymatoidea</taxon>
        <taxon>Soboliphymatidae</taxon>
        <taxon>Soboliphyme</taxon>
    </lineage>
</organism>
<dbReference type="Proteomes" id="UP000270296">
    <property type="component" value="Unassembled WGS sequence"/>
</dbReference>
<evidence type="ECO:0000313" key="9">
    <source>
        <dbReference type="Proteomes" id="UP000270296"/>
    </source>
</evidence>